<dbReference type="AlphaFoldDB" id="A0A5A8E4M2"/>
<dbReference type="Proteomes" id="UP000324907">
    <property type="component" value="Unassembled WGS sequence"/>
</dbReference>
<reference evidence="1 2" key="1">
    <citation type="submission" date="2019-07" db="EMBL/GenBank/DDBJ databases">
        <title>Genomes of Cafeteria roenbergensis.</title>
        <authorList>
            <person name="Fischer M.G."/>
            <person name="Hackl T."/>
            <person name="Roman M."/>
        </authorList>
    </citation>
    <scope>NUCLEOTIDE SEQUENCE [LARGE SCALE GENOMIC DNA]</scope>
    <source>
        <strain evidence="1 2">RCC970-E3</strain>
    </source>
</reference>
<gene>
    <name evidence="1" type="ORF">FNF28_00423</name>
</gene>
<evidence type="ECO:0000313" key="2">
    <source>
        <dbReference type="Proteomes" id="UP000324907"/>
    </source>
</evidence>
<evidence type="ECO:0000313" key="1">
    <source>
        <dbReference type="EMBL" id="KAA0171787.1"/>
    </source>
</evidence>
<comment type="caution">
    <text evidence="1">The sequence shown here is derived from an EMBL/GenBank/DDBJ whole genome shotgun (WGS) entry which is preliminary data.</text>
</comment>
<organism evidence="1 2">
    <name type="scientific">Cafeteria roenbergensis</name>
    <name type="common">Marine flagellate</name>
    <dbReference type="NCBI Taxonomy" id="33653"/>
    <lineage>
        <taxon>Eukaryota</taxon>
        <taxon>Sar</taxon>
        <taxon>Stramenopiles</taxon>
        <taxon>Bigyra</taxon>
        <taxon>Opalozoa</taxon>
        <taxon>Bicosoecida</taxon>
        <taxon>Cafeteriaceae</taxon>
        <taxon>Cafeteria</taxon>
    </lineage>
</organism>
<proteinExistence type="predicted"/>
<dbReference type="EMBL" id="VLTL01000004">
    <property type="protein sequence ID" value="KAA0171787.1"/>
    <property type="molecule type" value="Genomic_DNA"/>
</dbReference>
<sequence length="162" mass="17730">MEDEALRAMVDAMRDLAQAAQGARRRCTELAAASGSFADLVGTLSTIDDVCRVQRACLADAEVLEDFREKLPRKYQGEEAMAALLGLRKRVKELSAEGGMSLAQAREHLGAGLPLMQCSQQLDVLCRLGYVVREARNRKDGMRYFAAGPRKRPAGMGGSTRR</sequence>
<accession>A0A5A8E4M2</accession>
<name>A0A5A8E4M2_CAFRO</name>
<protein>
    <submittedName>
        <fullName evidence="1">Uncharacterized protein</fullName>
    </submittedName>
</protein>